<protein>
    <submittedName>
        <fullName evidence="1">869_t:CDS:1</fullName>
    </submittedName>
</protein>
<sequence length="161" mass="18138">MPPLCKKGKGKALIVSEFLTETHGHLTITPAKINELNLSPTFPQEACIIVKPGKNDDGWWNASDMLMQVSNKAIPIFAQTSRLHDGWFINEQGEQVTQPMIFPNDLPLDDDNYIFRDQPKGIQQVLCEHKLWPNSGLRLKCNKNYCDPSVLNCCAHHLLSA</sequence>
<evidence type="ECO:0000313" key="2">
    <source>
        <dbReference type="Proteomes" id="UP000789759"/>
    </source>
</evidence>
<dbReference type="PANTHER" id="PTHR35871">
    <property type="entry name" value="EXPRESSED PROTEIN"/>
    <property type="match status" value="1"/>
</dbReference>
<keyword evidence="2" id="KW-1185">Reference proteome</keyword>
<accession>A0A9N8VU35</accession>
<dbReference type="Proteomes" id="UP000789759">
    <property type="component" value="Unassembled WGS sequence"/>
</dbReference>
<proteinExistence type="predicted"/>
<organism evidence="1 2">
    <name type="scientific">Cetraspora pellucida</name>
    <dbReference type="NCBI Taxonomy" id="1433469"/>
    <lineage>
        <taxon>Eukaryota</taxon>
        <taxon>Fungi</taxon>
        <taxon>Fungi incertae sedis</taxon>
        <taxon>Mucoromycota</taxon>
        <taxon>Glomeromycotina</taxon>
        <taxon>Glomeromycetes</taxon>
        <taxon>Diversisporales</taxon>
        <taxon>Gigasporaceae</taxon>
        <taxon>Cetraspora</taxon>
    </lineage>
</organism>
<reference evidence="1" key="1">
    <citation type="submission" date="2021-06" db="EMBL/GenBank/DDBJ databases">
        <authorList>
            <person name="Kallberg Y."/>
            <person name="Tangrot J."/>
            <person name="Rosling A."/>
        </authorList>
    </citation>
    <scope>NUCLEOTIDE SEQUENCE</scope>
    <source>
        <strain evidence="1">FL966</strain>
    </source>
</reference>
<dbReference type="PANTHER" id="PTHR35871:SF1">
    <property type="entry name" value="CXC1-LIKE CYSTEINE CLUSTER ASSOCIATED WITH KDZ TRANSPOSASES DOMAIN-CONTAINING PROTEIN"/>
    <property type="match status" value="1"/>
</dbReference>
<gene>
    <name evidence="1" type="ORF">CPELLU_LOCUS605</name>
</gene>
<dbReference type="EMBL" id="CAJVQA010000177">
    <property type="protein sequence ID" value="CAG8460580.1"/>
    <property type="molecule type" value="Genomic_DNA"/>
</dbReference>
<dbReference type="AlphaFoldDB" id="A0A9N8VU35"/>
<dbReference type="OrthoDB" id="2416173at2759"/>
<name>A0A9N8VU35_9GLOM</name>
<comment type="caution">
    <text evidence="1">The sequence shown here is derived from an EMBL/GenBank/DDBJ whole genome shotgun (WGS) entry which is preliminary data.</text>
</comment>
<evidence type="ECO:0000313" key="1">
    <source>
        <dbReference type="EMBL" id="CAG8460580.1"/>
    </source>
</evidence>